<dbReference type="RefSeq" id="WP_078190853.1">
    <property type="nucleotide sequence ID" value="NZ_JAMCOZ010000009.1"/>
</dbReference>
<reference evidence="2 3" key="1">
    <citation type="submission" date="2017-02" db="EMBL/GenBank/DDBJ databases">
        <title>Acinetobacter sp. ANC 4945, whole genome shotgun sequencing project.</title>
        <authorList>
            <person name="Radolfova-Krizova L."/>
            <person name="Al Atrouni A."/>
            <person name="Nemec A."/>
        </authorList>
    </citation>
    <scope>NUCLEOTIDE SEQUENCE [LARGE SCALE GENOMIC DNA]</scope>
    <source>
        <strain evidence="2 3">ANC 4945</strain>
    </source>
</reference>
<comment type="caution">
    <text evidence="2">The sequence shown here is derived from an EMBL/GenBank/DDBJ whole genome shotgun (WGS) entry which is preliminary data.</text>
</comment>
<gene>
    <name evidence="2" type="ORF">B1202_12085</name>
</gene>
<evidence type="ECO:0000256" key="1">
    <source>
        <dbReference type="SAM" id="MobiDB-lite"/>
    </source>
</evidence>
<name>A0A1T1GUN9_9GAMM</name>
<dbReference type="Proteomes" id="UP000191160">
    <property type="component" value="Unassembled WGS sequence"/>
</dbReference>
<protein>
    <submittedName>
        <fullName evidence="2">Uncharacterized protein</fullName>
    </submittedName>
</protein>
<evidence type="ECO:0000313" key="2">
    <source>
        <dbReference type="EMBL" id="OOV81288.1"/>
    </source>
</evidence>
<feature type="region of interest" description="Disordered" evidence="1">
    <location>
        <begin position="142"/>
        <end position="165"/>
    </location>
</feature>
<dbReference type="EMBL" id="MVKX01000007">
    <property type="protein sequence ID" value="OOV81288.1"/>
    <property type="molecule type" value="Genomic_DNA"/>
</dbReference>
<organism evidence="2 3">
    <name type="scientific">Acinetobacter amyesii</name>
    <dbReference type="NCBI Taxonomy" id="2942470"/>
    <lineage>
        <taxon>Bacteria</taxon>
        <taxon>Pseudomonadati</taxon>
        <taxon>Pseudomonadota</taxon>
        <taxon>Gammaproteobacteria</taxon>
        <taxon>Moraxellales</taxon>
        <taxon>Moraxellaceae</taxon>
        <taxon>Acinetobacter</taxon>
    </lineage>
</organism>
<proteinExistence type="predicted"/>
<evidence type="ECO:0000313" key="3">
    <source>
        <dbReference type="Proteomes" id="UP000191160"/>
    </source>
</evidence>
<accession>A0A1T1GUN9</accession>
<dbReference type="AlphaFoldDB" id="A0A1T1GUN9"/>
<keyword evidence="3" id="KW-1185">Reference proteome</keyword>
<sequence>MNNIITSSLAYEALMAGKHVMCRPVGDMLDFNDLDQFPATIFAKEGYEFCIKIETLEVAGITFTKPLKLDEAQVGDDIFVVQASDEIHHYKYVVCHEILNQSIARGFAQRDLENAKLQAEAFCKLFDRVYRASNVIEIPEQSKKRTRKSKIDESDKVQNSTSNDVEAKTFEQSAVEEIETDPVKLVEKFTMQINACTTNEAVLALRPVFMANGHLEREHTQHLCKLTEDKLLELDPEQYSPKPEHTTDNLSVEELKRLQVEAEKFVVEKKLDCDSTDDEYQNLLNDLLTRATNAPTPREATALTGYTRNWTEAQRKPLLDAIHKRLRELAPAEAEIKTPPSLMVQIQNAPDLTALDALEIDVSARSPEIQPKLMDYVKKRRFELKNQASEVVQ</sequence>